<evidence type="ECO:0000313" key="1">
    <source>
        <dbReference type="EMBL" id="ALG96754.1"/>
    </source>
</evidence>
<dbReference type="GeneID" id="26637844"/>
<accession>A0A0N9NJE8</accession>
<dbReference type="OrthoDB" id="21653at10239"/>
<organism evidence="1 2">
    <name type="scientific">Acidianus bottle-shaped virus 2 strain ABV2</name>
    <dbReference type="NCBI Taxonomy" id="1732173"/>
    <lineage>
        <taxon>Viruses</taxon>
        <taxon>Viruses incertae sedis</taxon>
        <taxon>Ampullaviridae</taxon>
        <taxon>Bottigliavirus</taxon>
        <taxon>Bottigliavirus puteoliense</taxon>
        <taxon>Bottigliavirus ABV2</taxon>
    </lineage>
</organism>
<reference evidence="1 2" key="1">
    <citation type="journal article" date="2015" name="Environ. Microbiol.">
        <title>Novel viral genomes identified from six metagenomes reveal wide distribution of archaeal viruses and high viral diversity in terrestrial hot springs.</title>
        <authorList>
            <person name="Gudbergsdottir S.R."/>
            <person name="Menzel P."/>
            <person name="Krogh A."/>
            <person name="Young M."/>
            <person name="Peng X."/>
        </authorList>
    </citation>
    <scope>NUCLEOTIDE SEQUENCE [LARGE SCALE GENOMIC DNA]</scope>
    <source>
        <strain evidence="1 2">ABV2</strain>
    </source>
</reference>
<dbReference type="Proteomes" id="UP000202536">
    <property type="component" value="Segment"/>
</dbReference>
<dbReference type="EMBL" id="KP282673">
    <property type="protein sequence ID" value="ALG96754.1"/>
    <property type="molecule type" value="Genomic_DNA"/>
</dbReference>
<dbReference type="RefSeq" id="YP_009211276.1">
    <property type="nucleotide sequence ID" value="NC_028938.1"/>
</dbReference>
<dbReference type="KEGG" id="vg:26637844"/>
<evidence type="ECO:0000313" key="2">
    <source>
        <dbReference type="Proteomes" id="UP000202536"/>
    </source>
</evidence>
<sequence>MMIKDLESTLKNLVDSELDNNCIHVSHIISYGSPPSEEMLVRGKLYHMAIENLLQQTFNDAIIEKSYRDTIQNEEICYTPDVYIPSQKLLIEIKSSDRSLAYATKQTSIYKYLLEKNNIPIEQCIMITGDLKVYTLNCDKNFGEQILLTYLRSRLNQNLFKSK</sequence>
<keyword evidence="2" id="KW-1185">Reference proteome</keyword>
<name>A0A0N9NJE8_9VIRU</name>
<protein>
    <submittedName>
        <fullName evidence="1">Uncharacterized protein</fullName>
    </submittedName>
</protein>
<proteinExistence type="predicted"/>